<name>A0A1L3GR70_9BACT</name>
<gene>
    <name evidence="3" type="ORF">A7E78_11430</name>
</gene>
<dbReference type="PANTHER" id="PTHR37947">
    <property type="entry name" value="BLL2462 PROTEIN"/>
    <property type="match status" value="1"/>
</dbReference>
<dbReference type="PROSITE" id="PS50234">
    <property type="entry name" value="VWFA"/>
    <property type="match status" value="1"/>
</dbReference>
<evidence type="ECO:0000256" key="1">
    <source>
        <dbReference type="SAM" id="Phobius"/>
    </source>
</evidence>
<feature type="transmembrane region" description="Helical" evidence="1">
    <location>
        <begin position="7"/>
        <end position="24"/>
    </location>
</feature>
<sequence length="340" mass="37809">MQFSQPWVLWLLILLPIGLYWLTANERFVRRVQRAFSNQASTTNQRRAGVRIITAILALLTLIIALSGPHFWAMLKDDPRRHLKLAIGIDVSKSMLAEDVINKEISSANSTEIVNRLNSASLLALRLFEELDGEQAGLFFFARNGIEVVAPTRDQGFLRYMVKHTRLGELTESGSDLKMAMTTGAGLLGDHINKTAGAIVLISDGEDTENSPDELITQAEEMNRNRVPVYTVGVGQAEKVYIPIRRPGTTRIEGFYTDPAGHPLRTRLQASNLRSISTASGGAYFSLGDTEPRILARELLSLIPESTELATDVPRSRRLRDWTPFLVVVGLVLYIANRLL</sequence>
<dbReference type="Gene3D" id="3.40.50.410">
    <property type="entry name" value="von Willebrand factor, type A domain"/>
    <property type="match status" value="1"/>
</dbReference>
<keyword evidence="1" id="KW-0472">Membrane</keyword>
<dbReference type="InterPro" id="IPR002035">
    <property type="entry name" value="VWF_A"/>
</dbReference>
<evidence type="ECO:0000313" key="4">
    <source>
        <dbReference type="Proteomes" id="UP000182517"/>
    </source>
</evidence>
<dbReference type="EMBL" id="CP015519">
    <property type="protein sequence ID" value="APG28405.1"/>
    <property type="molecule type" value="Genomic_DNA"/>
</dbReference>
<protein>
    <recommendedName>
        <fullName evidence="2">VWFA domain-containing protein</fullName>
    </recommendedName>
</protein>
<dbReference type="Proteomes" id="UP000182517">
    <property type="component" value="Chromosome"/>
</dbReference>
<dbReference type="KEGG" id="pef:A7E78_11430"/>
<accession>A0A1L3GR70</accession>
<dbReference type="Pfam" id="PF13519">
    <property type="entry name" value="VWA_2"/>
    <property type="match status" value="1"/>
</dbReference>
<reference evidence="3 4" key="1">
    <citation type="journal article" date="2017" name="Genome Announc.">
        <title>Complete Genome Sequences of Two Acetylene-Fermenting Pelobacter acetylenicus Strains.</title>
        <authorList>
            <person name="Sutton J.M."/>
            <person name="Baesman S.M."/>
            <person name="Fierst J.L."/>
            <person name="Poret-Peterson A.T."/>
            <person name="Oremland R.S."/>
            <person name="Dunlap D.S."/>
            <person name="Akob D.M."/>
        </authorList>
    </citation>
    <scope>NUCLEOTIDE SEQUENCE [LARGE SCALE GENOMIC DNA]</scope>
    <source>
        <strain evidence="3 4">SFB93</strain>
    </source>
</reference>
<dbReference type="AlphaFoldDB" id="A0A1L3GR70"/>
<evidence type="ECO:0000259" key="2">
    <source>
        <dbReference type="PROSITE" id="PS50234"/>
    </source>
</evidence>
<dbReference type="STRING" id="1842532.A7E78_11430"/>
<dbReference type="InterPro" id="IPR036465">
    <property type="entry name" value="vWFA_dom_sf"/>
</dbReference>
<proteinExistence type="predicted"/>
<feature type="transmembrane region" description="Helical" evidence="1">
    <location>
        <begin position="52"/>
        <end position="75"/>
    </location>
</feature>
<keyword evidence="4" id="KW-1185">Reference proteome</keyword>
<dbReference type="SUPFAM" id="SSF53300">
    <property type="entry name" value="vWA-like"/>
    <property type="match status" value="1"/>
</dbReference>
<organism evidence="3 4">
    <name type="scientific">Syntrophotalea acetylenivorans</name>
    <dbReference type="NCBI Taxonomy" id="1842532"/>
    <lineage>
        <taxon>Bacteria</taxon>
        <taxon>Pseudomonadati</taxon>
        <taxon>Thermodesulfobacteriota</taxon>
        <taxon>Desulfuromonadia</taxon>
        <taxon>Desulfuromonadales</taxon>
        <taxon>Syntrophotaleaceae</taxon>
        <taxon>Syntrophotalea</taxon>
    </lineage>
</organism>
<evidence type="ECO:0000313" key="3">
    <source>
        <dbReference type="EMBL" id="APG28405.1"/>
    </source>
</evidence>
<dbReference type="RefSeq" id="WP_072284434.1">
    <property type="nucleotide sequence ID" value="NZ_CP015519.1"/>
</dbReference>
<keyword evidence="1" id="KW-0812">Transmembrane</keyword>
<feature type="domain" description="VWFA" evidence="2">
    <location>
        <begin position="84"/>
        <end position="303"/>
    </location>
</feature>
<dbReference type="OrthoDB" id="6206554at2"/>
<dbReference type="SMART" id="SM00327">
    <property type="entry name" value="VWA"/>
    <property type="match status" value="1"/>
</dbReference>
<keyword evidence="1" id="KW-1133">Transmembrane helix</keyword>
<dbReference type="PANTHER" id="PTHR37947:SF1">
    <property type="entry name" value="BLL2462 PROTEIN"/>
    <property type="match status" value="1"/>
</dbReference>